<dbReference type="Proteomes" id="UP000246018">
    <property type="component" value="Unassembled WGS sequence"/>
</dbReference>
<dbReference type="OrthoDB" id="3393679at2"/>
<accession>A0A2T8F613</accession>
<feature type="signal peptide" evidence="1">
    <location>
        <begin position="1"/>
        <end position="27"/>
    </location>
</feature>
<evidence type="ECO:0000259" key="2">
    <source>
        <dbReference type="Pfam" id="PF24837"/>
    </source>
</evidence>
<name>A0A2T8F613_9ACTN</name>
<comment type="caution">
    <text evidence="3">The sequence shown here is derived from an EMBL/GenBank/DDBJ whole genome shotgun (WGS) entry which is preliminary data.</text>
</comment>
<evidence type="ECO:0000256" key="1">
    <source>
        <dbReference type="SAM" id="SignalP"/>
    </source>
</evidence>
<dbReference type="InterPro" id="IPR056303">
    <property type="entry name" value="AMIN-like"/>
</dbReference>
<feature type="domain" description="AMIN-like" evidence="2">
    <location>
        <begin position="48"/>
        <end position="181"/>
    </location>
</feature>
<evidence type="ECO:0000313" key="3">
    <source>
        <dbReference type="EMBL" id="PVG81145.1"/>
    </source>
</evidence>
<dbReference type="Pfam" id="PF24837">
    <property type="entry name" value="AMIN-like"/>
    <property type="match status" value="1"/>
</dbReference>
<keyword evidence="4" id="KW-1185">Reference proteome</keyword>
<dbReference type="EMBL" id="QDGZ01000010">
    <property type="protein sequence ID" value="PVG81145.1"/>
    <property type="molecule type" value="Genomic_DNA"/>
</dbReference>
<sequence length="184" mass="19991">MVRPLALALAVSIAPLAAVTSAPTASASVCDAQWGSLMKARAPYTSKQITNIRSGRHQCFDRLVVDVNAKGQGKPGYQVKYVKRVTKDGSGANVPLRGGTKLRIIVKAPAYDDNGRLTYKPDNRRELVDVAGYRTFRQVAWAGTFEGQTTIGLGVRARLPMRAFVLNRPGGGHTVVVDVAHRWY</sequence>
<gene>
    <name evidence="3" type="ORF">DDE18_19695</name>
</gene>
<evidence type="ECO:0000313" key="4">
    <source>
        <dbReference type="Proteomes" id="UP000246018"/>
    </source>
</evidence>
<organism evidence="3 4">
    <name type="scientific">Nocardioides gansuensis</name>
    <dbReference type="NCBI Taxonomy" id="2138300"/>
    <lineage>
        <taxon>Bacteria</taxon>
        <taxon>Bacillati</taxon>
        <taxon>Actinomycetota</taxon>
        <taxon>Actinomycetes</taxon>
        <taxon>Propionibacteriales</taxon>
        <taxon>Nocardioidaceae</taxon>
        <taxon>Nocardioides</taxon>
    </lineage>
</organism>
<protein>
    <recommendedName>
        <fullName evidence="2">AMIN-like domain-containing protein</fullName>
    </recommendedName>
</protein>
<dbReference type="AlphaFoldDB" id="A0A2T8F613"/>
<feature type="chain" id="PRO_5015612627" description="AMIN-like domain-containing protein" evidence="1">
    <location>
        <begin position="28"/>
        <end position="184"/>
    </location>
</feature>
<reference evidence="3 4" key="1">
    <citation type="submission" date="2018-04" db="EMBL/GenBank/DDBJ databases">
        <title>Genome of Nocardioides gansuensis WSJ-1.</title>
        <authorList>
            <person name="Wu S."/>
            <person name="Wang G."/>
        </authorList>
    </citation>
    <scope>NUCLEOTIDE SEQUENCE [LARGE SCALE GENOMIC DNA]</scope>
    <source>
        <strain evidence="3 4">WSJ-1</strain>
    </source>
</reference>
<keyword evidence="1" id="KW-0732">Signal</keyword>
<proteinExistence type="predicted"/>